<comment type="caution">
    <text evidence="1">The sequence shown here is derived from an EMBL/GenBank/DDBJ whole genome shotgun (WGS) entry which is preliminary data.</text>
</comment>
<reference evidence="1" key="1">
    <citation type="submission" date="2009-10" db="EMBL/GenBank/DDBJ databases">
        <title>Diversity of trophic interactions inside an arsenic-rich microbial ecosystem.</title>
        <authorList>
            <person name="Bertin P.N."/>
            <person name="Heinrich-Salmeron A."/>
            <person name="Pelletier E."/>
            <person name="Goulhen-Chollet F."/>
            <person name="Arsene-Ploetze F."/>
            <person name="Gallien S."/>
            <person name="Calteau A."/>
            <person name="Vallenet D."/>
            <person name="Casiot C."/>
            <person name="Chane-Woon-Ming B."/>
            <person name="Giloteaux L."/>
            <person name="Barakat M."/>
            <person name="Bonnefoy V."/>
            <person name="Bruneel O."/>
            <person name="Chandler M."/>
            <person name="Cleiss J."/>
            <person name="Duran R."/>
            <person name="Elbaz-Poulichet F."/>
            <person name="Fonknechten N."/>
            <person name="Lauga B."/>
            <person name="Mornico D."/>
            <person name="Ortet P."/>
            <person name="Schaeffer C."/>
            <person name="Siguier P."/>
            <person name="Alexander Thil Smith A."/>
            <person name="Van Dorsselaer A."/>
            <person name="Weissenbach J."/>
            <person name="Medigue C."/>
            <person name="Le Paslier D."/>
        </authorList>
    </citation>
    <scope>NUCLEOTIDE SEQUENCE</scope>
</reference>
<proteinExistence type="predicted"/>
<dbReference type="EMBL" id="CABL01000020">
    <property type="protein sequence ID" value="CBH76564.1"/>
    <property type="molecule type" value="Genomic_DNA"/>
</dbReference>
<evidence type="ECO:0000313" key="1">
    <source>
        <dbReference type="EMBL" id="CBH76564.1"/>
    </source>
</evidence>
<name>E6PJC2_9ZZZZ</name>
<accession>E6PJC2</accession>
<sequence length="73" mass="8089">MRLDTLMQRVGAEYARIRAFRAALELVLDDFVARGWVRSYKIGRGDSGLIAIDKVQTPTQARALAARNALPST</sequence>
<dbReference type="AlphaFoldDB" id="E6PJC2"/>
<organism evidence="1">
    <name type="scientific">mine drainage metagenome</name>
    <dbReference type="NCBI Taxonomy" id="410659"/>
    <lineage>
        <taxon>unclassified sequences</taxon>
        <taxon>metagenomes</taxon>
        <taxon>ecological metagenomes</taxon>
    </lineage>
</organism>
<protein>
    <submittedName>
        <fullName evidence="1">Uncharacterized protein</fullName>
    </submittedName>
</protein>
<gene>
    <name evidence="1" type="ORF">CARN1_2429</name>
</gene>